<dbReference type="PANTHER" id="PTHR47959:SF1">
    <property type="entry name" value="ATP-DEPENDENT RNA HELICASE DBPA"/>
    <property type="match status" value="1"/>
</dbReference>
<feature type="compositionally biased region" description="Basic residues" evidence="14">
    <location>
        <begin position="761"/>
        <end position="770"/>
    </location>
</feature>
<reference evidence="18 19" key="1">
    <citation type="journal article" date="2015" name="Biotechnol. Biofuels">
        <title>Enhanced degradation of softwood versus hardwood by the white-rot fungus Pycnoporus coccineus.</title>
        <authorList>
            <person name="Couturier M."/>
            <person name="Navarro D."/>
            <person name="Chevret D."/>
            <person name="Henrissat B."/>
            <person name="Piumi F."/>
            <person name="Ruiz-Duenas F.J."/>
            <person name="Martinez A.T."/>
            <person name="Grigoriev I.V."/>
            <person name="Riley R."/>
            <person name="Lipzen A."/>
            <person name="Berrin J.G."/>
            <person name="Master E.R."/>
            <person name="Rosso M.N."/>
        </authorList>
    </citation>
    <scope>NUCLEOTIDE SEQUENCE [LARGE SCALE GENOMIC DNA]</scope>
    <source>
        <strain evidence="18 19">BRFM310</strain>
    </source>
</reference>
<sequence length="770" mass="85459">MSKTQTAEEAVELNPDFTFDLSGDPYADFLDDHIDVQDLVKKGSKPDPISVDDIIARRKLRVPNGKRKRAVEDEADDESESGDEDEEDVDEDDESGSEDEENSDASEEEMQGLSGEDEEEDPLATSDEEEAGSESNEDEDMSDEEDDAASSSSGDESEEETQAEKDRKAAFFDSETGPAETHTSFLSMNLSRPIIKSLTSLGFTTPTPIQAATIPVALLGKDVVGNAVTGSGKTAAFIIPMLERLMYRDRGKKAAATRCLVLVPTRELAVQCYEVGTKLAAHTDVRFALVVGGLSLKSQEATLRTRPDVVIATPGRLIDHLRNSPSFMLDALDILVLDEADRMLEDGFSDELTEIIKSCPPNRQTMLFSATMTDSVDELVKMSLNKPVRLFVDPKRSTARGLLQEFVRVRAGKEAERSALLVALCKRTFKSRVIIFFRSKKLAHQMRIVFSLLDMKCDELHGDLSQEQRLRALQQFRDGHVDYLLATDLASRGLDIKGIETVINYDMPGQLAQYLHRVGRTARAGKKGRSVTLVGEADRKMLKAAIKHSSNEDQVRHRQVPPEVVAKWSKKLESLKGEISEILQEEKEEKHLRQAEMELKKGQNMIEHEEEIFSRPARTWFQTGKEKAKAEALSKQQYEAGFDASKKGKAKQAAEPKPKRDKFAGLSRRAKRRKMALEEDDAAETGAIRAAVRSAKKASRPAKIGEPERRPAQSKKKDKKKAARSKTVTKQKGSSFEKDLGQRPAREGVRAKKGDVIGGMGKKKGGKRKP</sequence>
<feature type="short sequence motif" description="Q motif" evidence="11">
    <location>
        <begin position="183"/>
        <end position="211"/>
    </location>
</feature>
<dbReference type="InterPro" id="IPR000629">
    <property type="entry name" value="RNA-helicase_DEAD-box_CS"/>
</dbReference>
<feature type="domain" description="Helicase C-terminal" evidence="16">
    <location>
        <begin position="420"/>
        <end position="573"/>
    </location>
</feature>
<comment type="catalytic activity">
    <reaction evidence="10">
        <text>ATP + H2O = ADP + phosphate + H(+)</text>
        <dbReference type="Rhea" id="RHEA:13065"/>
        <dbReference type="ChEBI" id="CHEBI:15377"/>
        <dbReference type="ChEBI" id="CHEBI:15378"/>
        <dbReference type="ChEBI" id="CHEBI:30616"/>
        <dbReference type="ChEBI" id="CHEBI:43474"/>
        <dbReference type="ChEBI" id="CHEBI:456216"/>
        <dbReference type="EC" id="3.6.4.13"/>
    </reaction>
</comment>
<dbReference type="GO" id="GO:0016787">
    <property type="term" value="F:hydrolase activity"/>
    <property type="evidence" value="ECO:0007669"/>
    <property type="project" value="UniProtKB-KW"/>
</dbReference>
<evidence type="ECO:0000256" key="13">
    <source>
        <dbReference type="SAM" id="Coils"/>
    </source>
</evidence>
<dbReference type="GO" id="GO:0010467">
    <property type="term" value="P:gene expression"/>
    <property type="evidence" value="ECO:0007669"/>
    <property type="project" value="UniProtKB-ARBA"/>
</dbReference>
<dbReference type="SMART" id="SM00487">
    <property type="entry name" value="DEXDc"/>
    <property type="match status" value="1"/>
</dbReference>
<dbReference type="InterPro" id="IPR014014">
    <property type="entry name" value="RNA_helicase_DEAD_Q_motif"/>
</dbReference>
<name>A0A1Y2IQR9_TRAC3</name>
<evidence type="ECO:0000313" key="19">
    <source>
        <dbReference type="Proteomes" id="UP000193067"/>
    </source>
</evidence>
<feature type="compositionally biased region" description="Basic and acidic residues" evidence="14">
    <location>
        <begin position="652"/>
        <end position="663"/>
    </location>
</feature>
<dbReference type="GO" id="GO:0005634">
    <property type="term" value="C:nucleus"/>
    <property type="evidence" value="ECO:0007669"/>
    <property type="project" value="UniProtKB-SubCell"/>
</dbReference>
<dbReference type="GO" id="GO:0042254">
    <property type="term" value="P:ribosome biogenesis"/>
    <property type="evidence" value="ECO:0007669"/>
    <property type="project" value="UniProtKB-KW"/>
</dbReference>
<evidence type="ECO:0000259" key="15">
    <source>
        <dbReference type="PROSITE" id="PS51192"/>
    </source>
</evidence>
<dbReference type="InterPro" id="IPR001650">
    <property type="entry name" value="Helicase_C-like"/>
</dbReference>
<feature type="domain" description="Helicase ATP-binding" evidence="15">
    <location>
        <begin position="214"/>
        <end position="390"/>
    </location>
</feature>
<dbReference type="Proteomes" id="UP000193067">
    <property type="component" value="Unassembled WGS sequence"/>
</dbReference>
<dbReference type="OrthoDB" id="10259843at2759"/>
<feature type="coiled-coil region" evidence="13">
    <location>
        <begin position="565"/>
        <end position="612"/>
    </location>
</feature>
<dbReference type="PROSITE" id="PS51194">
    <property type="entry name" value="HELICASE_CTER"/>
    <property type="match status" value="1"/>
</dbReference>
<dbReference type="CDD" id="cd17947">
    <property type="entry name" value="DEADc_DDX27"/>
    <property type="match status" value="1"/>
</dbReference>
<evidence type="ECO:0000256" key="11">
    <source>
        <dbReference type="PROSITE-ProRule" id="PRU00552"/>
    </source>
</evidence>
<keyword evidence="8" id="KW-0694">RNA-binding</keyword>
<evidence type="ECO:0000256" key="7">
    <source>
        <dbReference type="ARBA" id="ARBA00022840"/>
    </source>
</evidence>
<dbReference type="PANTHER" id="PTHR47959">
    <property type="entry name" value="ATP-DEPENDENT RNA HELICASE RHLE-RELATED"/>
    <property type="match status" value="1"/>
</dbReference>
<evidence type="ECO:0000259" key="17">
    <source>
        <dbReference type="PROSITE" id="PS51195"/>
    </source>
</evidence>
<dbReference type="AlphaFoldDB" id="A0A1Y2IQR9"/>
<dbReference type="PROSITE" id="PS51195">
    <property type="entry name" value="Q_MOTIF"/>
    <property type="match status" value="1"/>
</dbReference>
<dbReference type="GO" id="GO:0005524">
    <property type="term" value="F:ATP binding"/>
    <property type="evidence" value="ECO:0007669"/>
    <property type="project" value="UniProtKB-KW"/>
</dbReference>
<dbReference type="GO" id="GO:0005829">
    <property type="term" value="C:cytosol"/>
    <property type="evidence" value="ECO:0007669"/>
    <property type="project" value="TreeGrafter"/>
</dbReference>
<keyword evidence="9" id="KW-0539">Nucleus</keyword>
<dbReference type="EMBL" id="KZ084100">
    <property type="protein sequence ID" value="OSD03448.1"/>
    <property type="molecule type" value="Genomic_DNA"/>
</dbReference>
<evidence type="ECO:0000256" key="2">
    <source>
        <dbReference type="ARBA" id="ARBA00012552"/>
    </source>
</evidence>
<evidence type="ECO:0000313" key="18">
    <source>
        <dbReference type="EMBL" id="OSD03448.1"/>
    </source>
</evidence>
<comment type="similarity">
    <text evidence="12">Belongs to the DEAD box helicase family.</text>
</comment>
<dbReference type="InterPro" id="IPR011545">
    <property type="entry name" value="DEAD/DEAH_box_helicase_dom"/>
</dbReference>
<protein>
    <recommendedName>
        <fullName evidence="2">RNA helicase</fullName>
        <ecNumber evidence="2">3.6.4.13</ecNumber>
    </recommendedName>
</protein>
<evidence type="ECO:0000256" key="12">
    <source>
        <dbReference type="RuleBase" id="RU000492"/>
    </source>
</evidence>
<evidence type="ECO:0000256" key="14">
    <source>
        <dbReference type="SAM" id="MobiDB-lite"/>
    </source>
</evidence>
<comment type="subcellular location">
    <subcellularLocation>
        <location evidence="1">Nucleus</location>
    </subcellularLocation>
</comment>
<keyword evidence="13" id="KW-0175">Coiled coil</keyword>
<evidence type="ECO:0000256" key="4">
    <source>
        <dbReference type="ARBA" id="ARBA00022741"/>
    </source>
</evidence>
<gene>
    <name evidence="18" type="ORF">PYCCODRAFT_1476855</name>
</gene>
<keyword evidence="7 12" id="KW-0067">ATP-binding</keyword>
<dbReference type="EC" id="3.6.4.13" evidence="2"/>
<dbReference type="PROSITE" id="PS00039">
    <property type="entry name" value="DEAD_ATP_HELICASE"/>
    <property type="match status" value="1"/>
</dbReference>
<dbReference type="PROSITE" id="PS51192">
    <property type="entry name" value="HELICASE_ATP_BIND_1"/>
    <property type="match status" value="1"/>
</dbReference>
<dbReference type="GO" id="GO:0003723">
    <property type="term" value="F:RNA binding"/>
    <property type="evidence" value="ECO:0007669"/>
    <property type="project" value="UniProtKB-KW"/>
</dbReference>
<keyword evidence="3" id="KW-0690">Ribosome biogenesis</keyword>
<evidence type="ECO:0000256" key="5">
    <source>
        <dbReference type="ARBA" id="ARBA00022801"/>
    </source>
</evidence>
<keyword evidence="19" id="KW-1185">Reference proteome</keyword>
<keyword evidence="4 12" id="KW-0547">Nucleotide-binding</keyword>
<dbReference type="InterPro" id="IPR014001">
    <property type="entry name" value="Helicase_ATP-bd"/>
</dbReference>
<keyword evidence="5 12" id="KW-0378">Hydrolase</keyword>
<evidence type="ECO:0000256" key="8">
    <source>
        <dbReference type="ARBA" id="ARBA00022884"/>
    </source>
</evidence>
<keyword evidence="6 12" id="KW-0347">Helicase</keyword>
<organism evidence="18 19">
    <name type="scientific">Trametes coccinea (strain BRFM310)</name>
    <name type="common">Pycnoporus coccineus</name>
    <dbReference type="NCBI Taxonomy" id="1353009"/>
    <lineage>
        <taxon>Eukaryota</taxon>
        <taxon>Fungi</taxon>
        <taxon>Dikarya</taxon>
        <taxon>Basidiomycota</taxon>
        <taxon>Agaricomycotina</taxon>
        <taxon>Agaricomycetes</taxon>
        <taxon>Polyporales</taxon>
        <taxon>Polyporaceae</taxon>
        <taxon>Trametes</taxon>
    </lineage>
</organism>
<dbReference type="Gene3D" id="3.40.50.300">
    <property type="entry name" value="P-loop containing nucleotide triphosphate hydrolases"/>
    <property type="match status" value="2"/>
</dbReference>
<dbReference type="STRING" id="1353009.A0A1Y2IQR9"/>
<feature type="region of interest" description="Disordered" evidence="14">
    <location>
        <begin position="61"/>
        <end position="184"/>
    </location>
</feature>
<feature type="compositionally biased region" description="Basic residues" evidence="14">
    <location>
        <begin position="712"/>
        <end position="729"/>
    </location>
</feature>
<evidence type="ECO:0000256" key="1">
    <source>
        <dbReference type="ARBA" id="ARBA00004123"/>
    </source>
</evidence>
<evidence type="ECO:0000256" key="3">
    <source>
        <dbReference type="ARBA" id="ARBA00022517"/>
    </source>
</evidence>
<feature type="domain" description="DEAD-box RNA helicase Q" evidence="17">
    <location>
        <begin position="183"/>
        <end position="211"/>
    </location>
</feature>
<proteinExistence type="inferred from homology"/>
<dbReference type="Pfam" id="PF00270">
    <property type="entry name" value="DEAD"/>
    <property type="match status" value="1"/>
</dbReference>
<dbReference type="InterPro" id="IPR050079">
    <property type="entry name" value="DEAD_box_RNA_helicase"/>
</dbReference>
<dbReference type="SUPFAM" id="SSF52540">
    <property type="entry name" value="P-loop containing nucleoside triphosphate hydrolases"/>
    <property type="match status" value="1"/>
</dbReference>
<dbReference type="Pfam" id="PF00271">
    <property type="entry name" value="Helicase_C"/>
    <property type="match status" value="1"/>
</dbReference>
<accession>A0A1Y2IQR9</accession>
<dbReference type="CDD" id="cd18787">
    <property type="entry name" value="SF2_C_DEAD"/>
    <property type="match status" value="1"/>
</dbReference>
<feature type="compositionally biased region" description="Acidic residues" evidence="14">
    <location>
        <begin position="73"/>
        <end position="148"/>
    </location>
</feature>
<feature type="region of interest" description="Disordered" evidence="14">
    <location>
        <begin position="640"/>
        <end position="770"/>
    </location>
</feature>
<evidence type="ECO:0000256" key="6">
    <source>
        <dbReference type="ARBA" id="ARBA00022806"/>
    </source>
</evidence>
<dbReference type="SMART" id="SM00490">
    <property type="entry name" value="HELICc"/>
    <property type="match status" value="1"/>
</dbReference>
<dbReference type="InterPro" id="IPR027417">
    <property type="entry name" value="P-loop_NTPase"/>
</dbReference>
<dbReference type="GO" id="GO:0003724">
    <property type="term" value="F:RNA helicase activity"/>
    <property type="evidence" value="ECO:0007669"/>
    <property type="project" value="UniProtKB-EC"/>
</dbReference>
<evidence type="ECO:0000256" key="10">
    <source>
        <dbReference type="ARBA" id="ARBA00047984"/>
    </source>
</evidence>
<evidence type="ECO:0000256" key="9">
    <source>
        <dbReference type="ARBA" id="ARBA00023242"/>
    </source>
</evidence>
<evidence type="ECO:0000259" key="16">
    <source>
        <dbReference type="PROSITE" id="PS51194"/>
    </source>
</evidence>
<feature type="compositionally biased region" description="Basic and acidic residues" evidence="14">
    <location>
        <begin position="735"/>
        <end position="755"/>
    </location>
</feature>